<keyword evidence="2" id="KW-1185">Reference proteome</keyword>
<dbReference type="Proteomes" id="UP000315003">
    <property type="component" value="Chromosome"/>
</dbReference>
<gene>
    <name evidence="1" type="primary">cofC</name>
    <name evidence="1" type="ORF">SV7mr_07960</name>
</gene>
<dbReference type="InterPro" id="IPR029044">
    <property type="entry name" value="Nucleotide-diphossugar_trans"/>
</dbReference>
<accession>A0A517SQA4</accession>
<sequence length="244" mass="26930">MLTQHHSAAPLLGVMAKYWTPGRVKTRLGQTIGIEKSAQMHRLFCLHLAQTLGTTAWADAVNLVSADWQRQFVVAPDADCERFQRELPADWIVASQGDGDLGDRINRWFKSTATKGHRVLIGADCPLIDVTLIDQALRALDQQDVVLGPAQDGGYYLIGISGTNSSRIEQLTQSITWSTETVYQDTCRNAEHAGLSVATLPIKQDVDTIDELNALIIQLKRHVAPLDLNHPNTRLLAEMEAILS</sequence>
<dbReference type="SUPFAM" id="SSF53448">
    <property type="entry name" value="Nucleotide-diphospho-sugar transferases"/>
    <property type="match status" value="1"/>
</dbReference>
<dbReference type="RefSeq" id="WP_145269376.1">
    <property type="nucleotide sequence ID" value="NZ_CP036272.1"/>
</dbReference>
<evidence type="ECO:0000313" key="1">
    <source>
        <dbReference type="EMBL" id="QDT58306.1"/>
    </source>
</evidence>
<dbReference type="NCBIfam" id="TIGR04282">
    <property type="entry name" value="glyco_like_cofC"/>
    <property type="match status" value="1"/>
</dbReference>
<dbReference type="AlphaFoldDB" id="A0A517SQA4"/>
<dbReference type="Gene3D" id="3.90.550.10">
    <property type="entry name" value="Spore Coat Polysaccharide Biosynthesis Protein SpsA, Chain A"/>
    <property type="match status" value="1"/>
</dbReference>
<dbReference type="OrthoDB" id="9810303at2"/>
<dbReference type="EC" id="2.7.7.68" evidence="1"/>
<dbReference type="GO" id="GO:0043814">
    <property type="term" value="F:phospholactate guanylyltransferase activity"/>
    <property type="evidence" value="ECO:0007669"/>
    <property type="project" value="UniProtKB-EC"/>
</dbReference>
<reference evidence="1 2" key="1">
    <citation type="submission" date="2019-02" db="EMBL/GenBank/DDBJ databases">
        <title>Deep-cultivation of Planctomycetes and their phenomic and genomic characterization uncovers novel biology.</title>
        <authorList>
            <person name="Wiegand S."/>
            <person name="Jogler M."/>
            <person name="Boedeker C."/>
            <person name="Pinto D."/>
            <person name="Vollmers J."/>
            <person name="Rivas-Marin E."/>
            <person name="Kohn T."/>
            <person name="Peeters S.H."/>
            <person name="Heuer A."/>
            <person name="Rast P."/>
            <person name="Oberbeckmann S."/>
            <person name="Bunk B."/>
            <person name="Jeske O."/>
            <person name="Meyerdierks A."/>
            <person name="Storesund J.E."/>
            <person name="Kallscheuer N."/>
            <person name="Luecker S."/>
            <person name="Lage O.M."/>
            <person name="Pohl T."/>
            <person name="Merkel B.J."/>
            <person name="Hornburger P."/>
            <person name="Mueller R.-W."/>
            <person name="Bruemmer F."/>
            <person name="Labrenz M."/>
            <person name="Spormann A.M."/>
            <person name="Op den Camp H."/>
            <person name="Overmann J."/>
            <person name="Amann R."/>
            <person name="Jetten M.S.M."/>
            <person name="Mascher T."/>
            <person name="Medema M.H."/>
            <person name="Devos D.P."/>
            <person name="Kaster A.-K."/>
            <person name="Ovreas L."/>
            <person name="Rohde M."/>
            <person name="Galperin M.Y."/>
            <person name="Jogler C."/>
        </authorList>
    </citation>
    <scope>NUCLEOTIDE SEQUENCE [LARGE SCALE GENOMIC DNA]</scope>
    <source>
        <strain evidence="1 2">SV_7m_r</strain>
    </source>
</reference>
<dbReference type="PANTHER" id="PTHR36529">
    <property type="entry name" value="SLL1095 PROTEIN"/>
    <property type="match status" value="1"/>
</dbReference>
<name>A0A517SQA4_9BACT</name>
<dbReference type="EMBL" id="CP036272">
    <property type="protein sequence ID" value="QDT58306.1"/>
    <property type="molecule type" value="Genomic_DNA"/>
</dbReference>
<organism evidence="1 2">
    <name type="scientific">Stieleria bergensis</name>
    <dbReference type="NCBI Taxonomy" id="2528025"/>
    <lineage>
        <taxon>Bacteria</taxon>
        <taxon>Pseudomonadati</taxon>
        <taxon>Planctomycetota</taxon>
        <taxon>Planctomycetia</taxon>
        <taxon>Pirellulales</taxon>
        <taxon>Pirellulaceae</taxon>
        <taxon>Stieleria</taxon>
    </lineage>
</organism>
<proteinExistence type="predicted"/>
<keyword evidence="1" id="KW-0808">Transferase</keyword>
<dbReference type="InterPro" id="IPR018641">
    <property type="entry name" value="Trfase_1_rSAM/seldom-assoc"/>
</dbReference>
<keyword evidence="1" id="KW-0548">Nucleotidyltransferase</keyword>
<dbReference type="Pfam" id="PF09837">
    <property type="entry name" value="DUF2064"/>
    <property type="match status" value="1"/>
</dbReference>
<dbReference type="PANTHER" id="PTHR36529:SF1">
    <property type="entry name" value="GLYCOSYLTRANSFERASE"/>
    <property type="match status" value="1"/>
</dbReference>
<evidence type="ECO:0000313" key="2">
    <source>
        <dbReference type="Proteomes" id="UP000315003"/>
    </source>
</evidence>
<protein>
    <submittedName>
        <fullName evidence="1">2-phospho-L-lactate guanylyltransferase</fullName>
        <ecNumber evidence="1">2.7.7.68</ecNumber>
    </submittedName>
</protein>